<dbReference type="Pfam" id="PF04080">
    <property type="entry name" value="Per1"/>
    <property type="match status" value="1"/>
</dbReference>
<gene>
    <name evidence="2" type="ORF">FNW12_02135</name>
</gene>
<comment type="caution">
    <text evidence="2">The sequence shown here is derived from an EMBL/GenBank/DDBJ whole genome shotgun (WGS) entry which is preliminary data.</text>
</comment>
<feature type="transmembrane region" description="Helical" evidence="1">
    <location>
        <begin position="77"/>
        <end position="97"/>
    </location>
</feature>
<feature type="transmembrane region" description="Helical" evidence="1">
    <location>
        <begin position="273"/>
        <end position="289"/>
    </location>
</feature>
<evidence type="ECO:0000313" key="2">
    <source>
        <dbReference type="EMBL" id="TRX09937.1"/>
    </source>
</evidence>
<feature type="transmembrane region" description="Helical" evidence="1">
    <location>
        <begin position="236"/>
        <end position="253"/>
    </location>
</feature>
<name>A0ABY3CQ11_9FLAO</name>
<feature type="transmembrane region" description="Helical" evidence="1">
    <location>
        <begin position="151"/>
        <end position="172"/>
    </location>
</feature>
<feature type="transmembrane region" description="Helical" evidence="1">
    <location>
        <begin position="20"/>
        <end position="44"/>
    </location>
</feature>
<accession>A0ABY3CQ11</accession>
<keyword evidence="1" id="KW-0472">Membrane</keyword>
<feature type="transmembrane region" description="Helical" evidence="1">
    <location>
        <begin position="117"/>
        <end position="139"/>
    </location>
</feature>
<dbReference type="Proteomes" id="UP000318528">
    <property type="component" value="Unassembled WGS sequence"/>
</dbReference>
<evidence type="ECO:0000256" key="1">
    <source>
        <dbReference type="SAM" id="Phobius"/>
    </source>
</evidence>
<organism evidence="2 3">
    <name type="scientific">Flavobacterium gawalongense</name>
    <dbReference type="NCBI Taxonomy" id="2594432"/>
    <lineage>
        <taxon>Bacteria</taxon>
        <taxon>Pseudomonadati</taxon>
        <taxon>Bacteroidota</taxon>
        <taxon>Flavobacteriia</taxon>
        <taxon>Flavobacteriales</taxon>
        <taxon>Flavobacteriaceae</taxon>
        <taxon>Flavobacterium</taxon>
    </lineage>
</organism>
<dbReference type="EMBL" id="VJZN01000002">
    <property type="protein sequence ID" value="TRX09937.1"/>
    <property type="molecule type" value="Genomic_DNA"/>
</dbReference>
<feature type="transmembrane region" description="Helical" evidence="1">
    <location>
        <begin position="184"/>
        <end position="204"/>
    </location>
</feature>
<proteinExistence type="predicted"/>
<evidence type="ECO:0000313" key="3">
    <source>
        <dbReference type="Proteomes" id="UP000318528"/>
    </source>
</evidence>
<dbReference type="RefSeq" id="WP_143388542.1">
    <property type="nucleotide sequence ID" value="NZ_VJZM01000033.1"/>
</dbReference>
<keyword evidence="3" id="KW-1185">Reference proteome</keyword>
<reference evidence="2 3" key="1">
    <citation type="submission" date="2019-07" db="EMBL/GenBank/DDBJ databases">
        <title>Novel species of Flavobacterium.</title>
        <authorList>
            <person name="Liu Q."/>
            <person name="Xin Y.-H."/>
        </authorList>
    </citation>
    <scope>NUCLEOTIDE SEQUENCE [LARGE SCALE GENOMIC DNA]</scope>
    <source>
        <strain evidence="2 3">GSP39</strain>
    </source>
</reference>
<protein>
    <submittedName>
        <fullName evidence="2">Uncharacterized protein</fullName>
    </submittedName>
</protein>
<keyword evidence="1" id="KW-1133">Transmembrane helix</keyword>
<feature type="transmembrane region" description="Helical" evidence="1">
    <location>
        <begin position="210"/>
        <end position="229"/>
    </location>
</feature>
<keyword evidence="1" id="KW-0812">Transmembrane</keyword>
<dbReference type="InterPro" id="IPR007217">
    <property type="entry name" value="Per1-like"/>
</dbReference>
<sequence>MIKKFLTYCYKKKRIVCPDIFIGTGTVVLLLAITLLFALAIWWLNHNPLLQDFWKDFPVDHKTVGMLSEKIEMNKPVRHPVSVFSGIIYLIVAIIIFKESQKELKNSGTHNQNNKNLIHKIFFIFILLYVFFASTFYHASLIKPALKIDYSAVYFFSLFPVMYFSYRWLLSINWKQSRISKKEITVVVYLIYITVCLLLSFFTPRGKEQIVSFVCILIFFAFAITTILASHKKMNLNYLVLSVIFTMIALVWFKFDKHTILFNPNSYFQAHSLWNLFIGLSGFYFYVFIRTDEH</sequence>